<gene>
    <name evidence="2" type="ORF">MUN86_19845</name>
</gene>
<proteinExistence type="predicted"/>
<dbReference type="RefSeq" id="WP_245119735.1">
    <property type="nucleotide sequence ID" value="NZ_CP095061.1"/>
</dbReference>
<evidence type="ECO:0000256" key="1">
    <source>
        <dbReference type="SAM" id="SignalP"/>
    </source>
</evidence>
<dbReference type="EMBL" id="CP095061">
    <property type="protein sequence ID" value="UOQ65754.1"/>
    <property type="molecule type" value="Genomic_DNA"/>
</dbReference>
<reference evidence="2" key="1">
    <citation type="submission" date="2022-04" db="EMBL/GenBank/DDBJ databases">
        <title>Hymenobacter sp. isolated from the air.</title>
        <authorList>
            <person name="Won M."/>
            <person name="Lee C.-M."/>
            <person name="Woen H.-Y."/>
            <person name="Kwon S.-W."/>
        </authorList>
    </citation>
    <scope>NUCLEOTIDE SEQUENCE</scope>
    <source>
        <strain evidence="2">5420S-77</strain>
    </source>
</reference>
<keyword evidence="1" id="KW-0732">Signal</keyword>
<feature type="signal peptide" evidence="1">
    <location>
        <begin position="1"/>
        <end position="23"/>
    </location>
</feature>
<protein>
    <recommendedName>
        <fullName evidence="4">CBM-cenC domain-containing protein</fullName>
    </recommendedName>
</protein>
<sequence length="416" mass="45863">MLLYLTRVVLGTTILLSSLPATGQAIRNLDFEPEANGRQPLLLWWRKQQPDELLIRVDTVAPAQHGRGSLLLDASRAEELESTVIYCSLPANDSLRGRIVTVSAWVRTENFQGKAWLRAYSSSNEESLTYEGSLSQSETPASIANLAPTANWQRLQIQLSVNKLADNLAVMLIFNGKGRLWLDNFEVQWEGGKYRDVPLVGSEPLVLSSGTPLPDWDFERCGPAQVPVPRPVTRRWQLDSTVARHGRRSLRVEAGGTAPVYLGVVPLDSLQGKTLTVRGYVRYGTPATPSAETPKLLHRILINSDRLSYPYDRAKGAGTLESHPLPASPAGATEWQRFEAVIPIRANYNISALSLLLQPSAAPVWLDQIELLADGRPFVPKAPPVPGQPTAAELAWLRKAAVPLRTTSPKVTRKIW</sequence>
<accession>A0ABY4G5F5</accession>
<dbReference type="Gene3D" id="2.60.120.260">
    <property type="entry name" value="Galactose-binding domain-like"/>
    <property type="match status" value="2"/>
</dbReference>
<evidence type="ECO:0000313" key="3">
    <source>
        <dbReference type="Proteomes" id="UP000830401"/>
    </source>
</evidence>
<name>A0ABY4G5F5_9BACT</name>
<organism evidence="2 3">
    <name type="scientific">Hymenobacter volaticus</name>
    <dbReference type="NCBI Taxonomy" id="2932254"/>
    <lineage>
        <taxon>Bacteria</taxon>
        <taxon>Pseudomonadati</taxon>
        <taxon>Bacteroidota</taxon>
        <taxon>Cytophagia</taxon>
        <taxon>Cytophagales</taxon>
        <taxon>Hymenobacteraceae</taxon>
        <taxon>Hymenobacter</taxon>
    </lineage>
</organism>
<dbReference type="Proteomes" id="UP000830401">
    <property type="component" value="Chromosome"/>
</dbReference>
<keyword evidence="3" id="KW-1185">Reference proteome</keyword>
<evidence type="ECO:0000313" key="2">
    <source>
        <dbReference type="EMBL" id="UOQ65754.1"/>
    </source>
</evidence>
<feature type="chain" id="PRO_5045817914" description="CBM-cenC domain-containing protein" evidence="1">
    <location>
        <begin position="24"/>
        <end position="416"/>
    </location>
</feature>
<evidence type="ECO:0008006" key="4">
    <source>
        <dbReference type="Google" id="ProtNLM"/>
    </source>
</evidence>